<dbReference type="GO" id="GO:0005634">
    <property type="term" value="C:nucleus"/>
    <property type="evidence" value="ECO:0007669"/>
    <property type="project" value="UniProtKB-SubCell"/>
</dbReference>
<organism evidence="5 6">
    <name type="scientific">Anncaliia algerae PRA339</name>
    <dbReference type="NCBI Taxonomy" id="1288291"/>
    <lineage>
        <taxon>Eukaryota</taxon>
        <taxon>Fungi</taxon>
        <taxon>Fungi incertae sedis</taxon>
        <taxon>Microsporidia</taxon>
        <taxon>Tubulinosematoidea</taxon>
        <taxon>Tubulinosematidae</taxon>
        <taxon>Anncaliia</taxon>
    </lineage>
</organism>
<evidence type="ECO:0000256" key="3">
    <source>
        <dbReference type="SAM" id="MobiDB-lite"/>
    </source>
</evidence>
<keyword evidence="6" id="KW-1185">Reference proteome</keyword>
<dbReference type="SMART" id="SM00339">
    <property type="entry name" value="FH"/>
    <property type="match status" value="1"/>
</dbReference>
<keyword evidence="2" id="KW-0539">Nucleus</keyword>
<proteinExistence type="predicted"/>
<dbReference type="EMBL" id="KK365179">
    <property type="protein sequence ID" value="KCZ80488.1"/>
    <property type="molecule type" value="Genomic_DNA"/>
</dbReference>
<comment type="subcellular location">
    <subcellularLocation>
        <location evidence="2">Nucleus</location>
    </subcellularLocation>
</comment>
<dbReference type="InterPro" id="IPR030456">
    <property type="entry name" value="TF_fork_head_CS_2"/>
</dbReference>
<keyword evidence="1 2" id="KW-0238">DNA-binding</keyword>
<accession>A0A059EZN1</accession>
<dbReference type="InterPro" id="IPR001766">
    <property type="entry name" value="Fork_head_dom"/>
</dbReference>
<reference evidence="5 6" key="2">
    <citation type="submission" date="2014-03" db="EMBL/GenBank/DDBJ databases">
        <title>The Genome Sequence of Anncaliia algerae insect isolate PRA339.</title>
        <authorList>
            <consortium name="The Broad Institute Genome Sequencing Platform"/>
            <consortium name="The Broad Institute Genome Sequencing Center for Infectious Disease"/>
            <person name="Cuomo C."/>
            <person name="Becnel J."/>
            <person name="Sanscrainte N."/>
            <person name="Walker B."/>
            <person name="Young S.K."/>
            <person name="Zeng Q."/>
            <person name="Gargeya S."/>
            <person name="Fitzgerald M."/>
            <person name="Haas B."/>
            <person name="Abouelleil A."/>
            <person name="Alvarado L."/>
            <person name="Arachchi H.M."/>
            <person name="Berlin A.M."/>
            <person name="Chapman S.B."/>
            <person name="Dewar J."/>
            <person name="Goldberg J."/>
            <person name="Griggs A."/>
            <person name="Gujja S."/>
            <person name="Hansen M."/>
            <person name="Howarth C."/>
            <person name="Imamovic A."/>
            <person name="Larimer J."/>
            <person name="McCowan C."/>
            <person name="Murphy C."/>
            <person name="Neiman D."/>
            <person name="Pearson M."/>
            <person name="Priest M."/>
            <person name="Roberts A."/>
            <person name="Saif S."/>
            <person name="Shea T."/>
            <person name="Sisk P."/>
            <person name="Sykes S."/>
            <person name="Wortman J."/>
            <person name="Nusbaum C."/>
            <person name="Birren B."/>
        </authorList>
    </citation>
    <scope>NUCLEOTIDE SEQUENCE [LARGE SCALE GENOMIC DNA]</scope>
    <source>
        <strain evidence="5 6">PRA339</strain>
    </source>
</reference>
<dbReference type="SUPFAM" id="SSF46785">
    <property type="entry name" value="Winged helix' DNA-binding domain"/>
    <property type="match status" value="1"/>
</dbReference>
<dbReference type="Gene3D" id="1.10.10.10">
    <property type="entry name" value="Winged helix-like DNA-binding domain superfamily/Winged helix DNA-binding domain"/>
    <property type="match status" value="1"/>
</dbReference>
<evidence type="ECO:0000259" key="4">
    <source>
        <dbReference type="PROSITE" id="PS50039"/>
    </source>
</evidence>
<dbReference type="Proteomes" id="UP000030655">
    <property type="component" value="Unassembled WGS sequence"/>
</dbReference>
<evidence type="ECO:0000256" key="2">
    <source>
        <dbReference type="PROSITE-ProRule" id="PRU00089"/>
    </source>
</evidence>
<dbReference type="AlphaFoldDB" id="A0A059EZN1"/>
<dbReference type="VEuPathDB" id="MicrosporidiaDB:H312_02126"/>
<feature type="DNA-binding region" description="Fork-head" evidence="2">
    <location>
        <begin position="119"/>
        <end position="207"/>
    </location>
</feature>
<feature type="region of interest" description="Disordered" evidence="3">
    <location>
        <begin position="350"/>
        <end position="375"/>
    </location>
</feature>
<gene>
    <name evidence="5" type="ORF">H312_02126</name>
</gene>
<dbReference type="PROSITE" id="PS00658">
    <property type="entry name" value="FORK_HEAD_2"/>
    <property type="match status" value="1"/>
</dbReference>
<name>A0A059EZN1_9MICR</name>
<dbReference type="InterPro" id="IPR036388">
    <property type="entry name" value="WH-like_DNA-bd_sf"/>
</dbReference>
<dbReference type="OrthoDB" id="5954824at2759"/>
<evidence type="ECO:0000313" key="6">
    <source>
        <dbReference type="Proteomes" id="UP000030655"/>
    </source>
</evidence>
<dbReference type="PROSITE" id="PS50039">
    <property type="entry name" value="FORK_HEAD_3"/>
    <property type="match status" value="1"/>
</dbReference>
<evidence type="ECO:0000256" key="1">
    <source>
        <dbReference type="ARBA" id="ARBA00023125"/>
    </source>
</evidence>
<dbReference type="GO" id="GO:0003700">
    <property type="term" value="F:DNA-binding transcription factor activity"/>
    <property type="evidence" value="ECO:0007669"/>
    <property type="project" value="InterPro"/>
</dbReference>
<dbReference type="InterPro" id="IPR036390">
    <property type="entry name" value="WH_DNA-bd_sf"/>
</dbReference>
<sequence length="375" mass="44826">MEEKDIVTALLKLKNSEEQKTICARLVSDEESIDICTFYYRHIYFDLTFSMNDNCWFIFTKTKMIINEAEVLGGSKLTLKNNSFLSYYEEEPLMEEKFKKYYLPKKKLKIYNFKFFNVKHLKSYKQIITEALSKHGSMSLNELYKYFEIYYNFSVSDSITWKNSIRHNLSINKEFIKVSDEKGSQWTLNRDLYSEVTLKNIYNPINRPISRNINTNEKNIQNYSNNLGNKENEAIKNNKYSMPPMFYKENSKIYSEPNSPAKIYKPNPSMINNFVNEPIHRKTYFDHKEYSHKNYPPEGKRLKLINDANSYNYPKNDHPTERRTKITTLENETNSIIFEISESTDYNEYKELSEENSDESSSILWKSRRNRRNRK</sequence>
<feature type="domain" description="Fork-head" evidence="4">
    <location>
        <begin position="119"/>
        <end position="207"/>
    </location>
</feature>
<dbReference type="GO" id="GO:0043565">
    <property type="term" value="F:sequence-specific DNA binding"/>
    <property type="evidence" value="ECO:0007669"/>
    <property type="project" value="InterPro"/>
</dbReference>
<dbReference type="STRING" id="1288291.A0A059EZN1"/>
<feature type="compositionally biased region" description="Basic residues" evidence="3">
    <location>
        <begin position="366"/>
        <end position="375"/>
    </location>
</feature>
<evidence type="ECO:0000313" key="5">
    <source>
        <dbReference type="EMBL" id="KCZ80488.1"/>
    </source>
</evidence>
<dbReference type="HOGENOM" id="CLU_739598_0_0_1"/>
<dbReference type="Pfam" id="PF00250">
    <property type="entry name" value="Forkhead"/>
    <property type="match status" value="1"/>
</dbReference>
<reference evidence="6" key="1">
    <citation type="submission" date="2013-02" db="EMBL/GenBank/DDBJ databases">
        <authorList>
            <consortium name="The Broad Institute Genome Sequencing Platform"/>
            <person name="Cuomo C."/>
            <person name="Becnel J."/>
            <person name="Sanscrainte N."/>
            <person name="Walker B."/>
            <person name="Young S.K."/>
            <person name="Zeng Q."/>
            <person name="Gargeya S."/>
            <person name="Fitzgerald M."/>
            <person name="Haas B."/>
            <person name="Abouelleil A."/>
            <person name="Alvarado L."/>
            <person name="Arachchi H.M."/>
            <person name="Berlin A.M."/>
            <person name="Chapman S.B."/>
            <person name="Dewar J."/>
            <person name="Goldberg J."/>
            <person name="Griggs A."/>
            <person name="Gujja S."/>
            <person name="Hansen M."/>
            <person name="Howarth C."/>
            <person name="Imamovic A."/>
            <person name="Larimer J."/>
            <person name="McCowan C."/>
            <person name="Murphy C."/>
            <person name="Neiman D."/>
            <person name="Pearson M."/>
            <person name="Priest M."/>
            <person name="Roberts A."/>
            <person name="Saif S."/>
            <person name="Shea T."/>
            <person name="Sisk P."/>
            <person name="Sykes S."/>
            <person name="Wortman J."/>
            <person name="Nusbaum C."/>
            <person name="Birren B."/>
        </authorList>
    </citation>
    <scope>NUCLEOTIDE SEQUENCE [LARGE SCALE GENOMIC DNA]</scope>
    <source>
        <strain evidence="6">PRA339</strain>
    </source>
</reference>
<dbReference type="PRINTS" id="PR00053">
    <property type="entry name" value="FORKHEAD"/>
</dbReference>
<protein>
    <recommendedName>
        <fullName evidence="4">Fork-head domain-containing protein</fullName>
    </recommendedName>
</protein>